<proteinExistence type="predicted"/>
<keyword evidence="2" id="KW-1185">Reference proteome</keyword>
<reference evidence="2" key="1">
    <citation type="submission" date="2017-03" db="EMBL/GenBank/DDBJ databases">
        <title>Phytopthora megakarya and P. palmivora, two closely related causual agents of cacao black pod achieved similar genome size and gene model numbers by different mechanisms.</title>
        <authorList>
            <person name="Ali S."/>
            <person name="Shao J."/>
            <person name="Larry D.J."/>
            <person name="Kronmiller B."/>
            <person name="Shen D."/>
            <person name="Strem M.D."/>
            <person name="Melnick R.L."/>
            <person name="Guiltinan M.J."/>
            <person name="Tyler B.M."/>
            <person name="Meinhardt L.W."/>
            <person name="Bailey B.A."/>
        </authorList>
    </citation>
    <scope>NUCLEOTIDE SEQUENCE [LARGE SCALE GENOMIC DNA]</scope>
    <source>
        <strain evidence="2">zdho120</strain>
    </source>
</reference>
<name>A0A225VTT6_9STRA</name>
<accession>A0A225VTT6</accession>
<sequence length="156" mass="18308">MPTYFDRHWWIYRDKIESWCPRIHEPANLRTTRRIARSHRINQEASGTARDPILVDRLDLNHLATPPRYFDFPDLVVHHLLSTHNSQQRHPHILQQTTSTVREGTAFVLPRVDEVLRRRGEEARRVSSTNIGLATPAFEKNYIPPRSWGHGPMHLV</sequence>
<dbReference type="EMBL" id="NBNE01003166">
    <property type="protein sequence ID" value="OWZ08409.1"/>
    <property type="molecule type" value="Genomic_DNA"/>
</dbReference>
<comment type="caution">
    <text evidence="1">The sequence shown here is derived from an EMBL/GenBank/DDBJ whole genome shotgun (WGS) entry which is preliminary data.</text>
</comment>
<organism evidence="1 2">
    <name type="scientific">Phytophthora megakarya</name>
    <dbReference type="NCBI Taxonomy" id="4795"/>
    <lineage>
        <taxon>Eukaryota</taxon>
        <taxon>Sar</taxon>
        <taxon>Stramenopiles</taxon>
        <taxon>Oomycota</taxon>
        <taxon>Peronosporomycetes</taxon>
        <taxon>Peronosporales</taxon>
        <taxon>Peronosporaceae</taxon>
        <taxon>Phytophthora</taxon>
    </lineage>
</organism>
<dbReference type="Proteomes" id="UP000198211">
    <property type="component" value="Unassembled WGS sequence"/>
</dbReference>
<dbReference type="OrthoDB" id="10693397at2759"/>
<protein>
    <submittedName>
        <fullName evidence="1">Uncharacterized protein</fullName>
    </submittedName>
</protein>
<gene>
    <name evidence="1" type="ORF">PHMEG_00019058</name>
</gene>
<evidence type="ECO:0000313" key="1">
    <source>
        <dbReference type="EMBL" id="OWZ08409.1"/>
    </source>
</evidence>
<dbReference type="AlphaFoldDB" id="A0A225VTT6"/>
<evidence type="ECO:0000313" key="2">
    <source>
        <dbReference type="Proteomes" id="UP000198211"/>
    </source>
</evidence>